<accession>A0A3E4LUS8</accession>
<evidence type="ECO:0000313" key="2">
    <source>
        <dbReference type="Proteomes" id="UP000260793"/>
    </source>
</evidence>
<dbReference type="EMBL" id="QSQN01000011">
    <property type="protein sequence ID" value="RGK41035.1"/>
    <property type="molecule type" value="Genomic_DNA"/>
</dbReference>
<dbReference type="AlphaFoldDB" id="A0A3E4LUS8"/>
<protein>
    <submittedName>
        <fullName evidence="1">Uncharacterized protein</fullName>
    </submittedName>
</protein>
<evidence type="ECO:0000313" key="1">
    <source>
        <dbReference type="EMBL" id="RGK41035.1"/>
    </source>
</evidence>
<comment type="caution">
    <text evidence="1">The sequence shown here is derived from an EMBL/GenBank/DDBJ whole genome shotgun (WGS) entry which is preliminary data.</text>
</comment>
<sequence length="60" mass="6856">MEQLTSNNKFTFHGEDTGLSVVDFWSWAYSDLLNNTDRGVLAEYIVYSALLPPPRFENAN</sequence>
<gene>
    <name evidence="1" type="ORF">DXD17_05340</name>
</gene>
<dbReference type="Proteomes" id="UP000260793">
    <property type="component" value="Unassembled WGS sequence"/>
</dbReference>
<organism evidence="1 2">
    <name type="scientific">[Ruminococcus] lactaris</name>
    <dbReference type="NCBI Taxonomy" id="46228"/>
    <lineage>
        <taxon>Bacteria</taxon>
        <taxon>Bacillati</taxon>
        <taxon>Bacillota</taxon>
        <taxon>Clostridia</taxon>
        <taxon>Lachnospirales</taxon>
        <taxon>Lachnospiraceae</taxon>
        <taxon>Mediterraneibacter</taxon>
    </lineage>
</organism>
<proteinExistence type="predicted"/>
<reference evidence="1 2" key="1">
    <citation type="submission" date="2018-08" db="EMBL/GenBank/DDBJ databases">
        <title>A genome reference for cultivated species of the human gut microbiota.</title>
        <authorList>
            <person name="Zou Y."/>
            <person name="Xue W."/>
            <person name="Luo G."/>
        </authorList>
    </citation>
    <scope>NUCLEOTIDE SEQUENCE [LARGE SCALE GENOMIC DNA]</scope>
    <source>
        <strain evidence="1 2">TF11-7</strain>
    </source>
</reference>
<name>A0A3E4LUS8_9FIRM</name>